<dbReference type="PANTHER" id="PTHR24365">
    <property type="entry name" value="TOLL-LIKE RECEPTOR"/>
    <property type="match status" value="1"/>
</dbReference>
<evidence type="ECO:0000256" key="6">
    <source>
        <dbReference type="ARBA" id="ARBA00022859"/>
    </source>
</evidence>
<keyword evidence="4 10" id="KW-0812">Transmembrane</keyword>
<accession>A0A2J8IZD8</accession>
<dbReference type="InterPro" id="IPR001611">
    <property type="entry name" value="Leu-rich_rpt"/>
</dbReference>
<dbReference type="InterPro" id="IPR032675">
    <property type="entry name" value="LRR_dom_sf"/>
</dbReference>
<organism evidence="12 13">
    <name type="scientific">Pan troglodytes</name>
    <name type="common">Chimpanzee</name>
    <dbReference type="NCBI Taxonomy" id="9598"/>
    <lineage>
        <taxon>Eukaryota</taxon>
        <taxon>Metazoa</taxon>
        <taxon>Chordata</taxon>
        <taxon>Craniata</taxon>
        <taxon>Vertebrata</taxon>
        <taxon>Euteleostomi</taxon>
        <taxon>Mammalia</taxon>
        <taxon>Eutheria</taxon>
        <taxon>Euarchontoglires</taxon>
        <taxon>Primates</taxon>
        <taxon>Haplorrhini</taxon>
        <taxon>Catarrhini</taxon>
        <taxon>Hominidae</taxon>
        <taxon>Pan</taxon>
    </lineage>
</organism>
<reference evidence="12 13" key="1">
    <citation type="submission" date="2017-12" db="EMBL/GenBank/DDBJ databases">
        <title>High-resolution comparative analysis of great ape genomes.</title>
        <authorList>
            <person name="Pollen A."/>
            <person name="Hastie A."/>
            <person name="Hormozdiari F."/>
            <person name="Dougherty M."/>
            <person name="Liu R."/>
            <person name="Chaisson M."/>
            <person name="Hoppe E."/>
            <person name="Hill C."/>
            <person name="Pang A."/>
            <person name="Hillier L."/>
            <person name="Baker C."/>
            <person name="Armstrong J."/>
            <person name="Shendure J."/>
            <person name="Paten B."/>
            <person name="Wilson R."/>
            <person name="Chao H."/>
            <person name="Schneider V."/>
            <person name="Ventura M."/>
            <person name="Kronenberg Z."/>
            <person name="Murali S."/>
            <person name="Gordon D."/>
            <person name="Cantsilieris S."/>
            <person name="Munson K."/>
            <person name="Nelson B."/>
            <person name="Raja A."/>
            <person name="Underwood J."/>
            <person name="Diekhans M."/>
            <person name="Fiddes I."/>
            <person name="Haussler D."/>
            <person name="Eichler E."/>
        </authorList>
    </citation>
    <scope>NUCLEOTIDE SEQUENCE [LARGE SCALE GENOMIC DNA]</scope>
    <source>
        <strain evidence="12">Yerkes chimp pedigree #C0471</strain>
    </source>
</reference>
<dbReference type="AlphaFoldDB" id="A0A2J8IZD8"/>
<name>A0A2J8IZD8_PANTR</name>
<dbReference type="Pfam" id="PF13855">
    <property type="entry name" value="LRR_8"/>
    <property type="match status" value="1"/>
</dbReference>
<dbReference type="PROSITE" id="PS51450">
    <property type="entry name" value="LRR"/>
    <property type="match status" value="1"/>
</dbReference>
<evidence type="ECO:0000256" key="1">
    <source>
        <dbReference type="ARBA" id="ARBA00004479"/>
    </source>
</evidence>
<evidence type="ECO:0000256" key="7">
    <source>
        <dbReference type="ARBA" id="ARBA00022989"/>
    </source>
</evidence>
<keyword evidence="3" id="KW-0399">Innate immunity</keyword>
<dbReference type="PROSITE" id="PS50104">
    <property type="entry name" value="TIR"/>
    <property type="match status" value="1"/>
</dbReference>
<evidence type="ECO:0000256" key="10">
    <source>
        <dbReference type="SAM" id="Phobius"/>
    </source>
</evidence>
<dbReference type="Gene3D" id="3.80.10.10">
    <property type="entry name" value="Ribonuclease Inhibitor"/>
    <property type="match status" value="1"/>
</dbReference>
<proteinExistence type="inferred from homology"/>
<dbReference type="Pfam" id="PF01582">
    <property type="entry name" value="TIR"/>
    <property type="match status" value="1"/>
</dbReference>
<dbReference type="PANTHER" id="PTHR24365:SF422">
    <property type="entry name" value="TOLL-LIKE RECEPTOR 6"/>
    <property type="match status" value="1"/>
</dbReference>
<evidence type="ECO:0000256" key="4">
    <source>
        <dbReference type="ARBA" id="ARBA00022692"/>
    </source>
</evidence>
<sequence length="480" mass="55926">MTKDKEPIVKSFHFVCLMIIIVGTRIHFSDGNEFAVDKSKRGLIHVPKDLPLKTKVLDMSQNYIAELQVSDMSFLSELKVLRLSHNRIQLLDLSVFKFNQDLEYLDLSHNQLQKISCHPIVSFRHLDLSFNDFKALPICKEFGNLSQLNFLGLSAMKLQKLDLLPIAHLHLSYILLDLRNYYIKENETESLQILNAKTLHLVFHPTSLFAIQVNISVNTLGCLQLTNIKLNDDNCQVFIKFLSELTRGPTLLNFTLNHIETTWKCLVRVFQFLWPKPVEYLNIYNLTIIESIHEEEFTYSKTTLKALKIEHITNKVFLFSQTALYTVFSEMNIMMLTISDTPFIHMLCPHAPSTFKFLNFTQNVFTDSIFEKCSTLVKLETLIFVLSPNFVQSEWCHYELYFAHHNLFHEGSNNLILILLEPIPQNSIPNKYHKLKALMMQRTYLQWPKEKSKRGLFWANIRAAFNMKLTLVTENNDVKS</sequence>
<keyword evidence="5" id="KW-0732">Signal</keyword>
<dbReference type="InterPro" id="IPR035897">
    <property type="entry name" value="Toll_tir_struct_dom_sf"/>
</dbReference>
<dbReference type="InterPro" id="IPR000157">
    <property type="entry name" value="TIR_dom"/>
</dbReference>
<comment type="similarity">
    <text evidence="2">Belongs to the Toll-like receptor family.</text>
</comment>
<dbReference type="GO" id="GO:0006954">
    <property type="term" value="P:inflammatory response"/>
    <property type="evidence" value="ECO:0007669"/>
    <property type="project" value="UniProtKB-KW"/>
</dbReference>
<dbReference type="GO" id="GO:0045087">
    <property type="term" value="P:innate immune response"/>
    <property type="evidence" value="ECO:0007669"/>
    <property type="project" value="UniProtKB-KW"/>
</dbReference>
<evidence type="ECO:0000256" key="2">
    <source>
        <dbReference type="ARBA" id="ARBA00009634"/>
    </source>
</evidence>
<protein>
    <submittedName>
        <fullName evidence="12">TLR6 isoform 5</fullName>
    </submittedName>
</protein>
<evidence type="ECO:0000259" key="11">
    <source>
        <dbReference type="PROSITE" id="PS50104"/>
    </source>
</evidence>
<feature type="transmembrane region" description="Helical" evidence="10">
    <location>
        <begin position="12"/>
        <end position="28"/>
    </location>
</feature>
<dbReference type="EMBL" id="NBAG03000548">
    <property type="protein sequence ID" value="PNI15873.1"/>
    <property type="molecule type" value="Genomic_DNA"/>
</dbReference>
<dbReference type="Proteomes" id="UP000236370">
    <property type="component" value="Unassembled WGS sequence"/>
</dbReference>
<keyword evidence="8 10" id="KW-0472">Membrane</keyword>
<keyword evidence="7 10" id="KW-1133">Transmembrane helix</keyword>
<gene>
    <name evidence="12" type="ORF">CK820_G0051788</name>
</gene>
<dbReference type="SUPFAM" id="SSF52058">
    <property type="entry name" value="L domain-like"/>
    <property type="match status" value="1"/>
</dbReference>
<feature type="domain" description="TIR" evidence="11">
    <location>
        <begin position="320"/>
        <end position="465"/>
    </location>
</feature>
<evidence type="ECO:0000256" key="9">
    <source>
        <dbReference type="ARBA" id="ARBA00023198"/>
    </source>
</evidence>
<keyword evidence="9" id="KW-0395">Inflammatory response</keyword>
<evidence type="ECO:0000313" key="12">
    <source>
        <dbReference type="EMBL" id="PNI15873.1"/>
    </source>
</evidence>
<dbReference type="SUPFAM" id="SSF52200">
    <property type="entry name" value="Toll/Interleukin receptor TIR domain"/>
    <property type="match status" value="1"/>
</dbReference>
<dbReference type="GO" id="GO:0016020">
    <property type="term" value="C:membrane"/>
    <property type="evidence" value="ECO:0007669"/>
    <property type="project" value="UniProtKB-SubCell"/>
</dbReference>
<evidence type="ECO:0000256" key="5">
    <source>
        <dbReference type="ARBA" id="ARBA00022729"/>
    </source>
</evidence>
<evidence type="ECO:0000256" key="8">
    <source>
        <dbReference type="ARBA" id="ARBA00023136"/>
    </source>
</evidence>
<comment type="subcellular location">
    <subcellularLocation>
        <location evidence="1">Membrane</location>
        <topology evidence="1">Single-pass type I membrane protein</topology>
    </subcellularLocation>
</comment>
<evidence type="ECO:0000256" key="3">
    <source>
        <dbReference type="ARBA" id="ARBA00022588"/>
    </source>
</evidence>
<keyword evidence="6" id="KW-0391">Immunity</keyword>
<dbReference type="GO" id="GO:0007165">
    <property type="term" value="P:signal transduction"/>
    <property type="evidence" value="ECO:0007669"/>
    <property type="project" value="InterPro"/>
</dbReference>
<evidence type="ECO:0000313" key="13">
    <source>
        <dbReference type="Proteomes" id="UP000236370"/>
    </source>
</evidence>
<dbReference type="SMART" id="SM00255">
    <property type="entry name" value="TIR"/>
    <property type="match status" value="1"/>
</dbReference>
<comment type="caution">
    <text evidence="12">The sequence shown here is derived from an EMBL/GenBank/DDBJ whole genome shotgun (WGS) entry which is preliminary data.</text>
</comment>